<feature type="region of interest" description="Disordered" evidence="1">
    <location>
        <begin position="32"/>
        <end position="133"/>
    </location>
</feature>
<keyword evidence="3" id="KW-1185">Reference proteome</keyword>
<evidence type="ECO:0000256" key="1">
    <source>
        <dbReference type="SAM" id="MobiDB-lite"/>
    </source>
</evidence>
<dbReference type="RefSeq" id="XP_007411054.1">
    <property type="nucleotide sequence ID" value="XM_007410992.1"/>
</dbReference>
<dbReference type="GeneID" id="18932613"/>
<sequence>MYIVIASKVSPTTGSKEYDVGVKSDKLGREDAKLQLSKNKPVKFTPRSLNAQFKSPLITTDSESVQSLRFGPSDYGPSSFSSASNDVAAGPSDSSPNTAVSDTIPNPSSKKRTRAPPKRNTKRGRALDLTIAE</sequence>
<accession>F4RPM9</accession>
<gene>
    <name evidence="2" type="ORF">MELLADRAFT_74980</name>
</gene>
<dbReference type="AlphaFoldDB" id="F4RPM9"/>
<dbReference type="EMBL" id="GL883112">
    <property type="protein sequence ID" value="EGG05565.1"/>
    <property type="molecule type" value="Genomic_DNA"/>
</dbReference>
<protein>
    <submittedName>
        <fullName evidence="2">Uncharacterized protein</fullName>
    </submittedName>
</protein>
<dbReference type="HOGENOM" id="CLU_1907158_0_0_1"/>
<evidence type="ECO:0000313" key="3">
    <source>
        <dbReference type="Proteomes" id="UP000001072"/>
    </source>
</evidence>
<feature type="compositionally biased region" description="Basic residues" evidence="1">
    <location>
        <begin position="109"/>
        <end position="124"/>
    </location>
</feature>
<proteinExistence type="predicted"/>
<evidence type="ECO:0000313" key="2">
    <source>
        <dbReference type="EMBL" id="EGG05565.1"/>
    </source>
</evidence>
<reference evidence="3" key="1">
    <citation type="journal article" date="2011" name="Proc. Natl. Acad. Sci. U.S.A.">
        <title>Obligate biotrophy features unraveled by the genomic analysis of rust fungi.</title>
        <authorList>
            <person name="Duplessis S."/>
            <person name="Cuomo C.A."/>
            <person name="Lin Y.-C."/>
            <person name="Aerts A."/>
            <person name="Tisserant E."/>
            <person name="Veneault-Fourrey C."/>
            <person name="Joly D.L."/>
            <person name="Hacquard S."/>
            <person name="Amselem J."/>
            <person name="Cantarel B.L."/>
            <person name="Chiu R."/>
            <person name="Coutinho P.M."/>
            <person name="Feau N."/>
            <person name="Field M."/>
            <person name="Frey P."/>
            <person name="Gelhaye E."/>
            <person name="Goldberg J."/>
            <person name="Grabherr M.G."/>
            <person name="Kodira C.D."/>
            <person name="Kohler A."/>
            <person name="Kuees U."/>
            <person name="Lindquist E.A."/>
            <person name="Lucas S.M."/>
            <person name="Mago R."/>
            <person name="Mauceli E."/>
            <person name="Morin E."/>
            <person name="Murat C."/>
            <person name="Pangilinan J.L."/>
            <person name="Park R."/>
            <person name="Pearson M."/>
            <person name="Quesneville H."/>
            <person name="Rouhier N."/>
            <person name="Sakthikumar S."/>
            <person name="Salamov A.A."/>
            <person name="Schmutz J."/>
            <person name="Selles B."/>
            <person name="Shapiro H."/>
            <person name="Tanguay P."/>
            <person name="Tuskan G.A."/>
            <person name="Henrissat B."/>
            <person name="Van de Peer Y."/>
            <person name="Rouze P."/>
            <person name="Ellis J.G."/>
            <person name="Dodds P.N."/>
            <person name="Schein J.E."/>
            <person name="Zhong S."/>
            <person name="Hamelin R.C."/>
            <person name="Grigoriev I.V."/>
            <person name="Szabo L.J."/>
            <person name="Martin F."/>
        </authorList>
    </citation>
    <scope>NUCLEOTIDE SEQUENCE [LARGE SCALE GENOMIC DNA]</scope>
    <source>
        <strain evidence="3">98AG31 / pathotype 3-4-7</strain>
    </source>
</reference>
<feature type="compositionally biased region" description="Polar residues" evidence="1">
    <location>
        <begin position="92"/>
        <end position="108"/>
    </location>
</feature>
<dbReference type="InParanoid" id="F4RPM9"/>
<dbReference type="Proteomes" id="UP000001072">
    <property type="component" value="Unassembled WGS sequence"/>
</dbReference>
<dbReference type="KEGG" id="mlr:MELLADRAFT_74980"/>
<dbReference type="VEuPathDB" id="FungiDB:MELLADRAFT_74980"/>
<organism evidence="3">
    <name type="scientific">Melampsora larici-populina (strain 98AG31 / pathotype 3-4-7)</name>
    <name type="common">Poplar leaf rust fungus</name>
    <dbReference type="NCBI Taxonomy" id="747676"/>
    <lineage>
        <taxon>Eukaryota</taxon>
        <taxon>Fungi</taxon>
        <taxon>Dikarya</taxon>
        <taxon>Basidiomycota</taxon>
        <taxon>Pucciniomycotina</taxon>
        <taxon>Pucciniomycetes</taxon>
        <taxon>Pucciniales</taxon>
        <taxon>Melampsoraceae</taxon>
        <taxon>Melampsora</taxon>
    </lineage>
</organism>
<feature type="compositionally biased region" description="Polar residues" evidence="1">
    <location>
        <begin position="76"/>
        <end position="85"/>
    </location>
</feature>
<feature type="compositionally biased region" description="Polar residues" evidence="1">
    <location>
        <begin position="47"/>
        <end position="67"/>
    </location>
</feature>
<name>F4RPM9_MELLP</name>